<dbReference type="SUPFAM" id="SSF50978">
    <property type="entry name" value="WD40 repeat-like"/>
    <property type="match status" value="2"/>
</dbReference>
<dbReference type="Proteomes" id="UP000186817">
    <property type="component" value="Unassembled WGS sequence"/>
</dbReference>
<evidence type="ECO:0000259" key="5">
    <source>
        <dbReference type="PROSITE" id="PS51471"/>
    </source>
</evidence>
<dbReference type="PROSITE" id="PS50082">
    <property type="entry name" value="WD_REPEATS_2"/>
    <property type="match status" value="1"/>
</dbReference>
<feature type="compositionally biased region" description="Basic and acidic residues" evidence="4">
    <location>
        <begin position="938"/>
        <end position="949"/>
    </location>
</feature>
<feature type="compositionally biased region" description="Pro residues" evidence="4">
    <location>
        <begin position="149"/>
        <end position="160"/>
    </location>
</feature>
<dbReference type="SMART" id="SM00320">
    <property type="entry name" value="WD40"/>
    <property type="match status" value="7"/>
</dbReference>
<dbReference type="PROSITE" id="PS51471">
    <property type="entry name" value="FE2OG_OXY"/>
    <property type="match status" value="1"/>
</dbReference>
<dbReference type="InterPro" id="IPR012340">
    <property type="entry name" value="NA-bd_OB-fold"/>
</dbReference>
<feature type="compositionally biased region" description="Polar residues" evidence="4">
    <location>
        <begin position="1834"/>
        <end position="1855"/>
    </location>
</feature>
<dbReference type="InterPro" id="IPR015943">
    <property type="entry name" value="WD40/YVTN_repeat-like_dom_sf"/>
</dbReference>
<organism evidence="6 7">
    <name type="scientific">Symbiodinium microadriaticum</name>
    <name type="common">Dinoflagellate</name>
    <name type="synonym">Zooxanthella microadriatica</name>
    <dbReference type="NCBI Taxonomy" id="2951"/>
    <lineage>
        <taxon>Eukaryota</taxon>
        <taxon>Sar</taxon>
        <taxon>Alveolata</taxon>
        <taxon>Dinophyceae</taxon>
        <taxon>Suessiales</taxon>
        <taxon>Symbiodiniaceae</taxon>
        <taxon>Symbiodinium</taxon>
    </lineage>
</organism>
<dbReference type="PROSITE" id="PS50294">
    <property type="entry name" value="WD_REPEATS_REGION"/>
    <property type="match status" value="1"/>
</dbReference>
<evidence type="ECO:0000313" key="6">
    <source>
        <dbReference type="EMBL" id="OLP93034.1"/>
    </source>
</evidence>
<keyword evidence="2" id="KW-0677">Repeat</keyword>
<feature type="repeat" description="WD" evidence="3">
    <location>
        <begin position="1597"/>
        <end position="1638"/>
    </location>
</feature>
<dbReference type="Pfam" id="PF13532">
    <property type="entry name" value="2OG-FeII_Oxy_2"/>
    <property type="match status" value="1"/>
</dbReference>
<feature type="compositionally biased region" description="Polar residues" evidence="4">
    <location>
        <begin position="114"/>
        <end position="133"/>
    </location>
</feature>
<feature type="compositionally biased region" description="Low complexity" evidence="4">
    <location>
        <begin position="584"/>
        <end position="602"/>
    </location>
</feature>
<feature type="compositionally biased region" description="Pro residues" evidence="4">
    <location>
        <begin position="603"/>
        <end position="623"/>
    </location>
</feature>
<feature type="region of interest" description="Disordered" evidence="4">
    <location>
        <begin position="502"/>
        <end position="534"/>
    </location>
</feature>
<protein>
    <submittedName>
        <fullName evidence="6">Echinoderm microtubule-associated protein-like 4</fullName>
    </submittedName>
</protein>
<feature type="compositionally biased region" description="Basic residues" evidence="4">
    <location>
        <begin position="879"/>
        <end position="892"/>
    </location>
</feature>
<keyword evidence="1 3" id="KW-0853">WD repeat</keyword>
<feature type="region of interest" description="Disordered" evidence="4">
    <location>
        <begin position="1"/>
        <end position="40"/>
    </location>
</feature>
<feature type="region of interest" description="Disordered" evidence="4">
    <location>
        <begin position="290"/>
        <end position="353"/>
    </location>
</feature>
<dbReference type="SUPFAM" id="SSF51197">
    <property type="entry name" value="Clavaminate synthase-like"/>
    <property type="match status" value="1"/>
</dbReference>
<dbReference type="Pfam" id="PF00400">
    <property type="entry name" value="WD40"/>
    <property type="match status" value="1"/>
</dbReference>
<dbReference type="PANTHER" id="PTHR13720">
    <property type="entry name" value="WD-40 REPEAT PROTEIN"/>
    <property type="match status" value="1"/>
</dbReference>
<feature type="compositionally biased region" description="Low complexity" evidence="4">
    <location>
        <begin position="754"/>
        <end position="765"/>
    </location>
</feature>
<dbReference type="InterPro" id="IPR036322">
    <property type="entry name" value="WD40_repeat_dom_sf"/>
</dbReference>
<feature type="region of interest" description="Disordered" evidence="4">
    <location>
        <begin position="1752"/>
        <end position="1856"/>
    </location>
</feature>
<feature type="compositionally biased region" description="Low complexity" evidence="4">
    <location>
        <begin position="1810"/>
        <end position="1833"/>
    </location>
</feature>
<dbReference type="InterPro" id="IPR050630">
    <property type="entry name" value="WD_repeat_EMAP"/>
</dbReference>
<feature type="compositionally biased region" description="Low complexity" evidence="4">
    <location>
        <begin position="135"/>
        <end position="145"/>
    </location>
</feature>
<dbReference type="PANTHER" id="PTHR13720:SF33">
    <property type="entry name" value="HELP DOMAIN-CONTAINING PROTEIN"/>
    <property type="match status" value="1"/>
</dbReference>
<feature type="region of interest" description="Disordered" evidence="4">
    <location>
        <begin position="577"/>
        <end position="965"/>
    </location>
</feature>
<feature type="region of interest" description="Disordered" evidence="4">
    <location>
        <begin position="65"/>
        <end position="174"/>
    </location>
</feature>
<dbReference type="InterPro" id="IPR055442">
    <property type="entry name" value="Beta-prop_EML-like_2nd"/>
</dbReference>
<feature type="compositionally biased region" description="Basic and acidic residues" evidence="4">
    <location>
        <begin position="519"/>
        <end position="529"/>
    </location>
</feature>
<gene>
    <name evidence="6" type="primary">eml4</name>
    <name evidence="6" type="ORF">AK812_SmicGene25088</name>
</gene>
<dbReference type="SUPFAM" id="SSF55811">
    <property type="entry name" value="Nudix"/>
    <property type="match status" value="1"/>
</dbReference>
<feature type="compositionally biased region" description="Polar residues" evidence="4">
    <location>
        <begin position="312"/>
        <end position="337"/>
    </location>
</feature>
<dbReference type="Gene3D" id="2.60.120.590">
    <property type="entry name" value="Alpha-ketoglutarate-dependent dioxygenase AlkB-like"/>
    <property type="match status" value="1"/>
</dbReference>
<proteinExistence type="predicted"/>
<feature type="compositionally biased region" description="Low complexity" evidence="4">
    <location>
        <begin position="1760"/>
        <end position="1802"/>
    </location>
</feature>
<dbReference type="InterPro" id="IPR001680">
    <property type="entry name" value="WD40_rpt"/>
</dbReference>
<evidence type="ECO:0000256" key="1">
    <source>
        <dbReference type="ARBA" id="ARBA00022574"/>
    </source>
</evidence>
<feature type="region of interest" description="Disordered" evidence="4">
    <location>
        <begin position="2112"/>
        <end position="2179"/>
    </location>
</feature>
<comment type="caution">
    <text evidence="6">The sequence shown here is derived from an EMBL/GenBank/DDBJ whole genome shotgun (WGS) entry which is preliminary data.</text>
</comment>
<feature type="compositionally biased region" description="Basic residues" evidence="4">
    <location>
        <begin position="2157"/>
        <end position="2178"/>
    </location>
</feature>
<feature type="compositionally biased region" description="Acidic residues" evidence="4">
    <location>
        <begin position="829"/>
        <end position="838"/>
    </location>
</feature>
<feature type="domain" description="Fe2OG dioxygenase" evidence="5">
    <location>
        <begin position="2336"/>
        <end position="2440"/>
    </location>
</feature>
<feature type="compositionally biased region" description="Polar residues" evidence="4">
    <location>
        <begin position="1022"/>
        <end position="1035"/>
    </location>
</feature>
<dbReference type="Gene3D" id="2.40.50.140">
    <property type="entry name" value="Nucleic acid-binding proteins"/>
    <property type="match status" value="1"/>
</dbReference>
<dbReference type="SUPFAM" id="SSF50249">
    <property type="entry name" value="Nucleic acid-binding proteins"/>
    <property type="match status" value="1"/>
</dbReference>
<feature type="compositionally biased region" description="Basic and acidic residues" evidence="4">
    <location>
        <begin position="861"/>
        <end position="878"/>
    </location>
</feature>
<feature type="compositionally biased region" description="Polar residues" evidence="4">
    <location>
        <begin position="638"/>
        <end position="654"/>
    </location>
</feature>
<feature type="compositionally biased region" description="Basic and acidic residues" evidence="4">
    <location>
        <begin position="2133"/>
        <end position="2156"/>
    </location>
</feature>
<dbReference type="Pfam" id="PF23414">
    <property type="entry name" value="Beta-prop_EML_2"/>
    <property type="match status" value="1"/>
</dbReference>
<accession>A0A1Q9DCU5</accession>
<dbReference type="InterPro" id="IPR037151">
    <property type="entry name" value="AlkB-like_sf"/>
</dbReference>
<dbReference type="InterPro" id="IPR015797">
    <property type="entry name" value="NUDIX_hydrolase-like_dom_sf"/>
</dbReference>
<dbReference type="InterPro" id="IPR005123">
    <property type="entry name" value="Oxoglu/Fe-dep_dioxygenase_dom"/>
</dbReference>
<evidence type="ECO:0000256" key="2">
    <source>
        <dbReference type="ARBA" id="ARBA00022737"/>
    </source>
</evidence>
<sequence>MLLGEVLVPENEQTQPNGRELPEERSRLSTHTAYFDRSRSRSCSCYSSYSMYSYNSYSYGCSSRSWSPRPVFPDTVQPPRRSESRGREAPPTIREAAPPLEAPPGSWAPREEASSLQGGATSSHSQGPGTSPFTAGGPARPAAPGWDYRPPPGQFPPPHLPAHTQAPPFYGMYPPAQYQQHAGYPPPGCEPLNPWLALFQMSTPEQETKRYVGKLKSVGGMYGFITCPELSETFSRDVYVTHGDYAGKWEVGTSVSFTVAVNDKGKPQARDVQQIVENSVEDHREIVVDTSSDQNLDQNYTSSPAGTGFVTPLSQPQMPATPASSQLPMTPASQQPTPAAMAPQRTRLPSSSWADMVDDDEEVLSDGQAESEPAVPMMTAEPEIPVEPTPSTCDAPKKASTLVQEFNLDPNLAGFVLLDALETAIAENQPETMEGPPAQSEVVHAPTQTELRQQGNRFLSLPLTALSFGSTETMDQIDQIERTPDAFEGEVASCLGFSMGAQEQKEEPQLPAPAAAHPSESRSQGERRVSSAQAIAGRVKAALVETQEARKNLLGPPPLDDAPEKPRWPSRIQARRMTREVQHEQLQWHQQQGLWPQTLNRGPRPPNVPPPAVLQEPPGPPPDPNKKRLSATAPVFQPGQSWQLEASPSQQGQSAMPPPLQSQAPIPMPARQKQPGPPGPPGPPRPPPRDHRSPPQGFQMHGQGPQQELRSRPEARYKGAGPHWEGPHGPQEHYPAQYQGRPSHYQSQAPHMSAPAQGPGAYPQARWPDEVPESRAREGREAREGQGKRRGNDPSGGNGWGSAESWEVESKRHWPGPPGPRPQERWEEGQWEGWEEEGGGSWADWEPQRGNWTNKNWNEWRGWEEREWSGRSHEGKGKEKGKKQQRPPMRARKGSDEVTVISSTSSSSSSTPSPPPKEDRSNGGKGNGRAPRAALRKMYQEQREAERGNGNHGNPGKRREQDHRRQRDCNVAALHSCTGPVPCALMDLFSLQVAVGLPPCALSRNRRPCPVGGTSAFRMSENRSTSPPKGRVGSQSVFGTKASLVANTVRARIGGRFAALHIPQSEAEKLERVAKDATEQRKLRALPEAGLSLEYAYGFNGRRCQNLYDLGQLSYCYSVAALGVVWDDEKKEQRIFQGHTAEITAMACCSRSRRIATGQKMAPGETSASILLWSAEELPVPSMRQQILGHNQAIYSIAFSADGRWLLSVAAEERGQKPSKNELKANTSPLCAWRIDDIPAKGPARQIRAPQTRLPIREKVRLVSHPADSTRVMAYGGRNVYFITCSWAAKDAAQGAKILTPTPPPPHDTAGGPFYGFKTGCFISGSSDLAVVGTEGGVFVIEAFSADGPVCLRGLAITTFEVRFLVPLSSGDVVCGGSGESILLLRSDLSSTQMKVAGLSRNILDFATATQIESTAGPQILAGTVNGALCRIRMNVGAGYGSAELLQQSPSGRAEVKALCVNPRNPNQVAVADSNGLIMFFDLDVQRLMDVANQFRAAVTAMTWDPTGLLLAVGLESGHLRCLIIGDLEAGRMSELDMGSLGLPETAAVTALCFSPGPGALLAVGYRDGRVQLLQVRRPLVGGTNGSTFQLAPLKVLQGNASAVLSLQFAKDGSALASNARDSAILCWDVETGKSVPANFPADVWFGNGHRFRLAMSWAMWGAWNKDSYRSSTAIIAESQGVAKLMAVGDEDGLVKLQRFPLFIPDALAKEHFGHCSRIAGLAWAGPDRLVTAGAGSCALLQWRLDTSRRKQEEVASKETTAAVGTASVRSARSAGAGRRPATASGASQSSTARSKSQSSTGGAARTRPSGMQSSRPTSRSSRQQRASDSIASLASTRPNSRSRASSRLRGTTVTESREFAFKARTEERFKDASVQTDPPSMVTQRNIVTLSAPVNYANYPPGRFIAINQEAFGSWQAQSRPTSPIRYASPPRLVSMPPGFGQPLPYMSPPDAKRSPSLAMVAVSPPSVQEGSCGTDLAQGPPGVASPAVPTVFRYVSAASALNRGKMQQFIFMALPECGSIESACYQSTKGPDATAYAHLPKDLPARARGHRHRTCCDAYDATISNGTEAANASVDNLGLQQRRCVAPLLQRSVGRRLRVLGQQSCEHAQDLASPRYGPPPSYGRDIGYGKMEGRPRSGGRDRLRGRRRGADGRRGRSRSPGRGARAKKRRKNRKPLKGVLLNCRTANVFDKTWYLHLARKSPGEPPPKWGETWEEPRESNGLKLISEAAPKSLPWRLVLNDESRRCFAAFMPSPVPQQRLQAFFRTIRDGTTWLQPDGPQGLMPRKTAWMVRPGCTCPYRYGGVLVEPQVFPSWMSDVLRTYMPYCGFQREEDWPDSCNVNLYEDGSNSVGWHSDDEALFQGLLQDTRIISLSLGQQRKFDLRKNWPEAGEKIQDRLHLGNGALATMEGMLQKHYMHRVPREADDLGPRINLTWRWIKKHSQDCPKATGPCRQEYLSTSWPRLLERRLLNLRSTGCPKPLVSAIAKFQNSVRDATTGVLQQLKKQNLNISYDCCIPAQWGCRCTWLLREGRTTTMAEEEEKPVVKENKDHQILDTLDAEGSCFGTRTRGAVTEKGLWHRYVHVWVLNLPDSAVLMQLRAPEKKRFGGMWSCTSGFVMIKPK</sequence>
<dbReference type="OrthoDB" id="47802at2759"/>
<feature type="compositionally biased region" description="Basic and acidic residues" evidence="4">
    <location>
        <begin position="767"/>
        <end position="792"/>
    </location>
</feature>
<feature type="compositionally biased region" description="Polar residues" evidence="4">
    <location>
        <begin position="290"/>
        <end position="305"/>
    </location>
</feature>
<dbReference type="InterPro" id="IPR027450">
    <property type="entry name" value="AlkB-like"/>
</dbReference>
<evidence type="ECO:0000256" key="3">
    <source>
        <dbReference type="PROSITE-ProRule" id="PRU00221"/>
    </source>
</evidence>
<dbReference type="Gene3D" id="3.90.79.10">
    <property type="entry name" value="Nucleoside Triphosphate Pyrophosphohydrolase"/>
    <property type="match status" value="1"/>
</dbReference>
<reference evidence="6 7" key="1">
    <citation type="submission" date="2016-02" db="EMBL/GenBank/DDBJ databases">
        <title>Genome analysis of coral dinoflagellate symbionts highlights evolutionary adaptations to a symbiotic lifestyle.</title>
        <authorList>
            <person name="Aranda M."/>
            <person name="Li Y."/>
            <person name="Liew Y.J."/>
            <person name="Baumgarten S."/>
            <person name="Simakov O."/>
            <person name="Wilson M."/>
            <person name="Piel J."/>
            <person name="Ashoor H."/>
            <person name="Bougouffa S."/>
            <person name="Bajic V.B."/>
            <person name="Ryu T."/>
            <person name="Ravasi T."/>
            <person name="Bayer T."/>
            <person name="Micklem G."/>
            <person name="Kim H."/>
            <person name="Bhak J."/>
            <person name="Lajeunesse T.C."/>
            <person name="Voolstra C.R."/>
        </authorList>
    </citation>
    <scope>NUCLEOTIDE SEQUENCE [LARGE SCALE GENOMIC DNA]</scope>
    <source>
        <strain evidence="6 7">CCMP2467</strain>
    </source>
</reference>
<evidence type="ECO:0000313" key="7">
    <source>
        <dbReference type="Proteomes" id="UP000186817"/>
    </source>
</evidence>
<feature type="region of interest" description="Disordered" evidence="4">
    <location>
        <begin position="1013"/>
        <end position="1035"/>
    </location>
</feature>
<feature type="compositionally biased region" description="Low complexity" evidence="4">
    <location>
        <begin position="902"/>
        <end position="911"/>
    </location>
</feature>
<dbReference type="Gene3D" id="2.130.10.10">
    <property type="entry name" value="YVTN repeat-like/Quinoprotein amine dehydrogenase"/>
    <property type="match status" value="2"/>
</dbReference>
<dbReference type="EMBL" id="LSRX01000596">
    <property type="protein sequence ID" value="OLP93034.1"/>
    <property type="molecule type" value="Genomic_DNA"/>
</dbReference>
<name>A0A1Q9DCU5_SYMMI</name>
<feature type="compositionally biased region" description="Pro residues" evidence="4">
    <location>
        <begin position="675"/>
        <end position="686"/>
    </location>
</feature>
<evidence type="ECO:0000256" key="4">
    <source>
        <dbReference type="SAM" id="MobiDB-lite"/>
    </source>
</evidence>
<keyword evidence="7" id="KW-1185">Reference proteome</keyword>